<dbReference type="EMBL" id="BNJK01000001">
    <property type="protein sequence ID" value="GHO90769.1"/>
    <property type="molecule type" value="Genomic_DNA"/>
</dbReference>
<name>A0A8J3IGG1_9CHLR</name>
<protein>
    <submittedName>
        <fullName evidence="1">Uncharacterized protein</fullName>
    </submittedName>
</protein>
<keyword evidence="2" id="KW-1185">Reference proteome</keyword>
<reference evidence="1" key="1">
    <citation type="submission" date="2020-10" db="EMBL/GenBank/DDBJ databases">
        <title>Taxonomic study of unclassified bacteria belonging to the class Ktedonobacteria.</title>
        <authorList>
            <person name="Yabe S."/>
            <person name="Wang C.M."/>
            <person name="Zheng Y."/>
            <person name="Sakai Y."/>
            <person name="Cavaletti L."/>
            <person name="Monciardini P."/>
            <person name="Donadio S."/>
        </authorList>
    </citation>
    <scope>NUCLEOTIDE SEQUENCE</scope>
    <source>
        <strain evidence="1">ID150040</strain>
    </source>
</reference>
<sequence length="81" mass="8858">MIAIAARVVITTATTSDEVRRFSGGCINLEIQNSTAMMGRLITTMGTLTRTIDSMSISGTDIENLFSHTPDERDALKIFFT</sequence>
<accession>A0A8J3IGG1</accession>
<organism evidence="1 2">
    <name type="scientific">Reticulibacter mediterranei</name>
    <dbReference type="NCBI Taxonomy" id="2778369"/>
    <lineage>
        <taxon>Bacteria</taxon>
        <taxon>Bacillati</taxon>
        <taxon>Chloroflexota</taxon>
        <taxon>Ktedonobacteria</taxon>
        <taxon>Ktedonobacterales</taxon>
        <taxon>Reticulibacteraceae</taxon>
        <taxon>Reticulibacter</taxon>
    </lineage>
</organism>
<dbReference type="AlphaFoldDB" id="A0A8J3IGG1"/>
<comment type="caution">
    <text evidence="1">The sequence shown here is derived from an EMBL/GenBank/DDBJ whole genome shotgun (WGS) entry which is preliminary data.</text>
</comment>
<gene>
    <name evidence="1" type="ORF">KSF_008170</name>
</gene>
<dbReference type="Proteomes" id="UP000597444">
    <property type="component" value="Unassembled WGS sequence"/>
</dbReference>
<evidence type="ECO:0000313" key="2">
    <source>
        <dbReference type="Proteomes" id="UP000597444"/>
    </source>
</evidence>
<evidence type="ECO:0000313" key="1">
    <source>
        <dbReference type="EMBL" id="GHO90769.1"/>
    </source>
</evidence>
<proteinExistence type="predicted"/>